<dbReference type="PROSITE" id="PS51997">
    <property type="entry name" value="UPF1_CH_RICH"/>
    <property type="match status" value="1"/>
</dbReference>
<dbReference type="OrthoDB" id="6513042at2759"/>
<evidence type="ECO:0000256" key="3">
    <source>
        <dbReference type="ARBA" id="ARBA00022806"/>
    </source>
</evidence>
<evidence type="ECO:0000256" key="5">
    <source>
        <dbReference type="ARBA" id="ARBA00048432"/>
    </source>
</evidence>
<comment type="caution">
    <text evidence="6">Lacks conserved residue(s) required for the propagation of feature annotation.</text>
</comment>
<dbReference type="GO" id="GO:0031380">
    <property type="term" value="C:nuclear RNA-directed RNA polymerase complex"/>
    <property type="evidence" value="ECO:0007669"/>
    <property type="project" value="TreeGrafter"/>
</dbReference>
<comment type="catalytic activity">
    <reaction evidence="5">
        <text>ATP + H2O = ADP + phosphate + H(+)</text>
        <dbReference type="Rhea" id="RHEA:13065"/>
        <dbReference type="ChEBI" id="CHEBI:15377"/>
        <dbReference type="ChEBI" id="CHEBI:15378"/>
        <dbReference type="ChEBI" id="CHEBI:30616"/>
        <dbReference type="ChEBI" id="CHEBI:43474"/>
        <dbReference type="ChEBI" id="CHEBI:456216"/>
        <dbReference type="EC" id="3.6.4.12"/>
    </reaction>
    <physiologicalReaction direction="left-to-right" evidence="5">
        <dbReference type="Rhea" id="RHEA:13066"/>
    </physiologicalReaction>
</comment>
<evidence type="ECO:0000256" key="6">
    <source>
        <dbReference type="PROSITE-ProRule" id="PRU01341"/>
    </source>
</evidence>
<sequence length="1309" mass="147844">MEPCALCGSPAEPLVRCGVCREIYCNNFDHKTSHIVRHLQLTGHDHIEPISEFYIPSDALYCNDCETKGITSLGFLPTKADACSGMICCVNCRMYHEQTHDTSAWRPIISTHIDSRFFPGHEDADHQSDELNDGDCTFTGVESYYTPLPSTDMASKDAIVPSVHDILNDDLLFTMDTYRSNLFSSLSPMEARPQERQNFLEMIEDRTEHRPAEDRLRLTDADVTVAVDTALGRLTKQSDATRNRRRIIKKSCIDDETARQEILASIVLSIPCNMEPQTLKAITARGCSAMVMWAIIDGLLPGFDFAIPRDESTHTRGFVSKTDRCHILSHFYCRRRLHYFHYMLPILALERLVTRDQLEKNQVPVKGVQFRCLRGRWSVNNPDKSGLAVLYSAMWEVLIPIQDISMDIKIYKGENFILRIIDYQGDTPKGFTLYNGVLEIPLLCTSVNGDNVAFFVHQNSDLQSSMPYNCVNYELMVKEDVVEPLTSEMAIDLKFTDIASPASYKHSHFISKPSLQYEIVKCDNDATYKRHVSAIARLCAYNQPTWNYLTSKKWTRILNLTSEDFSDSSSEWVRLGSFDCLIRFILLADYRMAHAFIDLYKQGAISRYGEALDGFKAKTTDRKGSRDVLSQDKYSNTADPLIVHKFFNLEEQFKQLNMDVIAELDRSEQLLIEGRGSSRTSKSSQSFSGSDSFCREGQDVFQVLSFAATGQKKKLSAIPWSTPYKEMEEDNLDPELVEKYANNFAHLTKGVIARSPDEFTINEVLKRAGCLMSKALRSKNDIERLINDLSAFLDTLENKVTLNFSQRDVIQYVLSRPITLVQGPPGCGKTFIGACLAWIFSKVYGSDNSSSSPRNTTSVPVLICCPSNTAAESLTLALEPFGLPVVRVVSLARQRLAEYEEPADTYADRVCLHVLFEEILKLTLLNDNPQSPYLSDFTPSKEARLIYENMTDEIPDKQSNDVYNYLQMKKKDNIDVALKQSAEEEISKAMFEIENLIISSAQVVICTCSTSYDNHLSRVHFSSLIVDESTQAIEPDTICAIGHGCSHIVLMGDHKQLGPIVATNIARLSKLDLSLYERLQQAGIEPHSLTVQYRMHPALSAFPSNTFYNGMLQNGVTQMDRQLIPKAMSTESFPWPVPSIPSFFWHVQGTHEVGHGTSLRNDTEILCVEAIVDHLLKCYELKQGDIGIVTPYDYQKCQIEMQLKDAGYSEVFVNSVDAFQGHEKEVIIFSTVRSVDKHIGFLKDQRRLNVGLTRCRCALIIVGNATALAIDDTWRALIQHYYNTKVLVAGRDLDQLFQIESLEDVIPKA</sequence>
<keyword evidence="6" id="KW-0863">Zinc-finger</keyword>
<dbReference type="InterPro" id="IPR027417">
    <property type="entry name" value="P-loop_NTPase"/>
</dbReference>
<dbReference type="GO" id="GO:0005737">
    <property type="term" value="C:cytoplasm"/>
    <property type="evidence" value="ECO:0007669"/>
    <property type="project" value="InterPro"/>
</dbReference>
<dbReference type="Proteomes" id="UP000002488">
    <property type="component" value="Unassembled WGS sequence"/>
</dbReference>
<proteinExistence type="predicted"/>
<dbReference type="SUPFAM" id="SSF52540">
    <property type="entry name" value="P-loop containing nucleoside triphosphate hydrolases"/>
    <property type="match status" value="1"/>
</dbReference>
<dbReference type="CDD" id="cd18808">
    <property type="entry name" value="SF1_C_Upf1"/>
    <property type="match status" value="1"/>
</dbReference>
<dbReference type="SMART" id="SM00382">
    <property type="entry name" value="AAA"/>
    <property type="match status" value="1"/>
</dbReference>
<dbReference type="EMBL" id="ACGJ01002929">
    <property type="protein sequence ID" value="EES98280.1"/>
    <property type="molecule type" value="Genomic_DNA"/>
</dbReference>
<name>C6M088_GIAIB</name>
<dbReference type="InterPro" id="IPR003593">
    <property type="entry name" value="AAA+_ATPase"/>
</dbReference>
<organism evidence="8 9">
    <name type="scientific">Giardia intestinalis (strain ATCC 50581 / GS clone H7)</name>
    <name type="common">Giardia lamblia</name>
    <dbReference type="NCBI Taxonomy" id="598745"/>
    <lineage>
        <taxon>Eukaryota</taxon>
        <taxon>Metamonada</taxon>
        <taxon>Diplomonadida</taxon>
        <taxon>Hexamitidae</taxon>
        <taxon>Giardiinae</taxon>
        <taxon>Giardia</taxon>
    </lineage>
</organism>
<evidence type="ECO:0000256" key="1">
    <source>
        <dbReference type="ARBA" id="ARBA00022741"/>
    </source>
</evidence>
<dbReference type="PANTHER" id="PTHR10887">
    <property type="entry name" value="DNA2/NAM7 HELICASE FAMILY"/>
    <property type="match status" value="1"/>
</dbReference>
<evidence type="ECO:0000313" key="8">
    <source>
        <dbReference type="EMBL" id="EES98280.1"/>
    </source>
</evidence>
<dbReference type="GO" id="GO:0000184">
    <property type="term" value="P:nuclear-transcribed mRNA catabolic process, nonsense-mediated decay"/>
    <property type="evidence" value="ECO:0007669"/>
    <property type="project" value="InterPro"/>
</dbReference>
<keyword evidence="1" id="KW-0547">Nucleotide-binding</keyword>
<dbReference type="InterPro" id="IPR014001">
    <property type="entry name" value="Helicase_ATP-bd"/>
</dbReference>
<keyword evidence="3" id="KW-0347">Helicase</keyword>
<dbReference type="GO" id="GO:0003678">
    <property type="term" value="F:DNA helicase activity"/>
    <property type="evidence" value="ECO:0007669"/>
    <property type="project" value="UniProtKB-EC"/>
</dbReference>
<dbReference type="InterPro" id="IPR041679">
    <property type="entry name" value="DNA2/NAM7-like_C"/>
</dbReference>
<dbReference type="Pfam" id="PF13087">
    <property type="entry name" value="AAA_12"/>
    <property type="match status" value="1"/>
</dbReference>
<dbReference type="GO" id="GO:0005524">
    <property type="term" value="F:ATP binding"/>
    <property type="evidence" value="ECO:0007669"/>
    <property type="project" value="UniProtKB-KW"/>
</dbReference>
<dbReference type="GO" id="GO:0031048">
    <property type="term" value="P:regulatory ncRNA-mediated heterochromatin formation"/>
    <property type="evidence" value="ECO:0007669"/>
    <property type="project" value="TreeGrafter"/>
</dbReference>
<dbReference type="GO" id="GO:0003723">
    <property type="term" value="F:RNA binding"/>
    <property type="evidence" value="ECO:0007669"/>
    <property type="project" value="InterPro"/>
</dbReference>
<comment type="caution">
    <text evidence="8">The sequence shown here is derived from an EMBL/GenBank/DDBJ whole genome shotgun (WGS) entry which is preliminary data.</text>
</comment>
<reference evidence="8 9" key="1">
    <citation type="journal article" date="2009" name="PLoS Pathog.">
        <title>Draft genome sequencing of giardia intestinalis assemblage B isolate GS: is human giardiasis caused by two different species?</title>
        <authorList>
            <person name="Franzen O."/>
            <person name="Jerlstrom-Hultqvist J."/>
            <person name="Castro E."/>
            <person name="Sherwood E."/>
            <person name="Ankarklev J."/>
            <person name="Reiner D.S."/>
            <person name="Palm D."/>
            <person name="Andersson J.O."/>
            <person name="Andersson B."/>
            <person name="Svard S.G."/>
        </authorList>
    </citation>
    <scope>NUCLEOTIDE SEQUENCE [LARGE SCALE GENOMIC DNA]</scope>
    <source>
        <strain evidence="9">ATCC 50581 / GS clone H7</strain>
    </source>
</reference>
<dbReference type="InterPro" id="IPR018999">
    <property type="entry name" value="UPF1_CH/ZBD"/>
</dbReference>
<dbReference type="Pfam" id="PF13086">
    <property type="entry name" value="AAA_11"/>
    <property type="match status" value="1"/>
</dbReference>
<keyword evidence="6" id="KW-0479">Metal-binding</keyword>
<accession>C6M088</accession>
<feature type="domain" description="Upf1" evidence="7">
    <location>
        <begin position="1"/>
        <end position="151"/>
    </location>
</feature>
<evidence type="ECO:0000259" key="7">
    <source>
        <dbReference type="PROSITE" id="PS51997"/>
    </source>
</evidence>
<evidence type="ECO:0000256" key="4">
    <source>
        <dbReference type="ARBA" id="ARBA00022840"/>
    </source>
</evidence>
<protein>
    <submittedName>
        <fullName evidence="8">Regulator of nonsense transcripts 1-like protein</fullName>
    </submittedName>
</protein>
<dbReference type="VEuPathDB" id="GiardiaDB:GL50581_4476"/>
<dbReference type="GO" id="GO:0016787">
    <property type="term" value="F:hydrolase activity"/>
    <property type="evidence" value="ECO:0007669"/>
    <property type="project" value="UniProtKB-KW"/>
</dbReference>
<dbReference type="FunFam" id="3.40.50.300:FF:000326">
    <property type="entry name" value="P-loop containing nucleoside triphosphate hydrolase"/>
    <property type="match status" value="1"/>
</dbReference>
<keyword evidence="2" id="KW-0378">Hydrolase</keyword>
<keyword evidence="6" id="KW-0862">Zinc</keyword>
<dbReference type="SMART" id="SM00487">
    <property type="entry name" value="DEXDc"/>
    <property type="match status" value="1"/>
</dbReference>
<dbReference type="GO" id="GO:0005694">
    <property type="term" value="C:chromosome"/>
    <property type="evidence" value="ECO:0007669"/>
    <property type="project" value="UniProtKB-ARBA"/>
</dbReference>
<keyword evidence="4" id="KW-0067">ATP-binding</keyword>
<dbReference type="Pfam" id="PF09416">
    <property type="entry name" value="UPF1_Zn_bind"/>
    <property type="match status" value="1"/>
</dbReference>
<feature type="region of interest" description="C4" evidence="6">
    <location>
        <begin position="62"/>
        <end position="92"/>
    </location>
</feature>
<dbReference type="InterPro" id="IPR045055">
    <property type="entry name" value="DNA2/NAM7-like"/>
</dbReference>
<evidence type="ECO:0000256" key="2">
    <source>
        <dbReference type="ARBA" id="ARBA00022801"/>
    </source>
</evidence>
<dbReference type="InterPro" id="IPR041677">
    <property type="entry name" value="DNA2/NAM7_AAA_11"/>
</dbReference>
<gene>
    <name evidence="8" type="ORF">GL50581_4476</name>
</gene>
<dbReference type="PANTHER" id="PTHR10887:SF341">
    <property type="entry name" value="NFX1-TYPE ZINC FINGER-CONTAINING PROTEIN 1"/>
    <property type="match status" value="1"/>
</dbReference>
<dbReference type="GO" id="GO:0003724">
    <property type="term" value="F:RNA helicase activity"/>
    <property type="evidence" value="ECO:0007669"/>
    <property type="project" value="InterPro"/>
</dbReference>
<dbReference type="CDD" id="cd21400">
    <property type="entry name" value="ZBD_UPF1-like"/>
    <property type="match status" value="1"/>
</dbReference>
<dbReference type="InterPro" id="IPR047187">
    <property type="entry name" value="SF1_C_Upf1"/>
</dbReference>
<dbReference type="Gene3D" id="3.40.50.300">
    <property type="entry name" value="P-loop containing nucleotide triphosphate hydrolases"/>
    <property type="match status" value="2"/>
</dbReference>
<dbReference type="OMA" id="RCHILSH"/>
<evidence type="ECO:0000313" key="9">
    <source>
        <dbReference type="Proteomes" id="UP000002488"/>
    </source>
</evidence>
<dbReference type="GO" id="GO:0008270">
    <property type="term" value="F:zinc ion binding"/>
    <property type="evidence" value="ECO:0007669"/>
    <property type="project" value="UniProtKB-UniRule"/>
</dbReference>